<name>A0A239I8C3_9BURK</name>
<dbReference type="Gene3D" id="3.40.50.620">
    <property type="entry name" value="HUPs"/>
    <property type="match status" value="1"/>
</dbReference>
<dbReference type="InterPro" id="IPR014729">
    <property type="entry name" value="Rossmann-like_a/b/a_fold"/>
</dbReference>
<protein>
    <submittedName>
        <fullName evidence="3">Nucleotide-binding universal stress protein, UspA family</fullName>
    </submittedName>
</protein>
<dbReference type="EMBL" id="FZOT01000008">
    <property type="protein sequence ID" value="SNS89333.1"/>
    <property type="molecule type" value="Genomic_DNA"/>
</dbReference>
<dbReference type="CDD" id="cd00293">
    <property type="entry name" value="USP-like"/>
    <property type="match status" value="1"/>
</dbReference>
<evidence type="ECO:0000259" key="2">
    <source>
        <dbReference type="Pfam" id="PF00582"/>
    </source>
</evidence>
<keyword evidence="4" id="KW-1185">Reference proteome</keyword>
<evidence type="ECO:0000256" key="1">
    <source>
        <dbReference type="ARBA" id="ARBA00008791"/>
    </source>
</evidence>
<dbReference type="SUPFAM" id="SSF52402">
    <property type="entry name" value="Adenine nucleotide alpha hydrolases-like"/>
    <property type="match status" value="1"/>
</dbReference>
<evidence type="ECO:0000313" key="4">
    <source>
        <dbReference type="Proteomes" id="UP000198284"/>
    </source>
</evidence>
<dbReference type="PANTHER" id="PTHR31964">
    <property type="entry name" value="ADENINE NUCLEOTIDE ALPHA HYDROLASES-LIKE SUPERFAMILY PROTEIN"/>
    <property type="match status" value="1"/>
</dbReference>
<dbReference type="PANTHER" id="PTHR31964:SF113">
    <property type="entry name" value="USPA DOMAIN-CONTAINING PROTEIN"/>
    <property type="match status" value="1"/>
</dbReference>
<dbReference type="OrthoDB" id="8547832at2"/>
<dbReference type="AlphaFoldDB" id="A0A239I8C3"/>
<accession>A0A239I8C3</accession>
<comment type="similarity">
    <text evidence="1">Belongs to the universal stress protein A family.</text>
</comment>
<sequence length="141" mass="15389">MKILMAVDGSEYTRKAVDYVLKHLDWYQGQPELHLLHVHAPIPPGRVRAVLGTDAVEAYYRDESAAALSGAEQVLRERGIGFKSGYRVGDIGEQIQAYAEQNGIDLLVMGSHGHGVLRNLVLGSTATRVLASSKVPVLLIR</sequence>
<reference evidence="3 4" key="1">
    <citation type="submission" date="2017-06" db="EMBL/GenBank/DDBJ databases">
        <authorList>
            <person name="Kim H.J."/>
            <person name="Triplett B.A."/>
        </authorList>
    </citation>
    <scope>NUCLEOTIDE SEQUENCE [LARGE SCALE GENOMIC DNA]</scope>
    <source>
        <strain evidence="3 4">U15</strain>
    </source>
</reference>
<dbReference type="InterPro" id="IPR006015">
    <property type="entry name" value="Universal_stress_UspA"/>
</dbReference>
<organism evidence="3 4">
    <name type="scientific">Noviherbaspirillum humi</name>
    <dbReference type="NCBI Taxonomy" id="1688639"/>
    <lineage>
        <taxon>Bacteria</taxon>
        <taxon>Pseudomonadati</taxon>
        <taxon>Pseudomonadota</taxon>
        <taxon>Betaproteobacteria</taxon>
        <taxon>Burkholderiales</taxon>
        <taxon>Oxalobacteraceae</taxon>
        <taxon>Noviherbaspirillum</taxon>
    </lineage>
</organism>
<dbReference type="PRINTS" id="PR01438">
    <property type="entry name" value="UNVRSLSTRESS"/>
</dbReference>
<dbReference type="Pfam" id="PF00582">
    <property type="entry name" value="Usp"/>
    <property type="match status" value="1"/>
</dbReference>
<dbReference type="Proteomes" id="UP000198284">
    <property type="component" value="Unassembled WGS sequence"/>
</dbReference>
<evidence type="ECO:0000313" key="3">
    <source>
        <dbReference type="EMBL" id="SNS89333.1"/>
    </source>
</evidence>
<feature type="domain" description="UspA" evidence="2">
    <location>
        <begin position="2"/>
        <end position="141"/>
    </location>
</feature>
<proteinExistence type="inferred from homology"/>
<gene>
    <name evidence="3" type="ORF">SAMN06265795_108163</name>
</gene>
<dbReference type="RefSeq" id="WP_089399927.1">
    <property type="nucleotide sequence ID" value="NZ_FZOT01000008.1"/>
</dbReference>
<dbReference type="InterPro" id="IPR006016">
    <property type="entry name" value="UspA"/>
</dbReference>